<dbReference type="AlphaFoldDB" id="H0EV01"/>
<organism evidence="2 3">
    <name type="scientific">Glarea lozoyensis (strain ATCC 74030 / MF5533)</name>
    <dbReference type="NCBI Taxonomy" id="1104152"/>
    <lineage>
        <taxon>Eukaryota</taxon>
        <taxon>Fungi</taxon>
        <taxon>Dikarya</taxon>
        <taxon>Ascomycota</taxon>
        <taxon>Pezizomycotina</taxon>
        <taxon>Leotiomycetes</taxon>
        <taxon>Helotiales</taxon>
        <taxon>Helotiaceae</taxon>
        <taxon>Glarea</taxon>
    </lineage>
</organism>
<feature type="region of interest" description="Disordered" evidence="1">
    <location>
        <begin position="36"/>
        <end position="99"/>
    </location>
</feature>
<accession>H0EV01</accession>
<comment type="caution">
    <text evidence="2">The sequence shown here is derived from an EMBL/GenBank/DDBJ whole genome shotgun (WGS) entry which is preliminary data.</text>
</comment>
<keyword evidence="3" id="KW-1185">Reference proteome</keyword>
<evidence type="ECO:0000313" key="2">
    <source>
        <dbReference type="EMBL" id="EHK97706.1"/>
    </source>
</evidence>
<evidence type="ECO:0000313" key="3">
    <source>
        <dbReference type="Proteomes" id="UP000005446"/>
    </source>
</evidence>
<feature type="compositionally biased region" description="Basic residues" evidence="1">
    <location>
        <begin position="89"/>
        <end position="99"/>
    </location>
</feature>
<sequence length="99" mass="11372">MSFLTRTLPRSLAASQRMAVQSRAFTVSSARMLKEDDRRAANEHHKQDQLKKQKEGKGHWKPELASNSEEAIAADRNNKDESPEELQKRTQHHAAEKHK</sequence>
<name>H0EV01_GLAL7</name>
<dbReference type="EMBL" id="AGUE01000182">
    <property type="protein sequence ID" value="EHK97706.1"/>
    <property type="molecule type" value="Genomic_DNA"/>
</dbReference>
<feature type="compositionally biased region" description="Basic and acidic residues" evidence="1">
    <location>
        <begin position="76"/>
        <end position="88"/>
    </location>
</feature>
<dbReference type="InParanoid" id="H0EV01"/>
<dbReference type="OrthoDB" id="529205at2759"/>
<dbReference type="Proteomes" id="UP000005446">
    <property type="component" value="Unassembled WGS sequence"/>
</dbReference>
<evidence type="ECO:0000256" key="1">
    <source>
        <dbReference type="SAM" id="MobiDB-lite"/>
    </source>
</evidence>
<proteinExistence type="predicted"/>
<gene>
    <name evidence="2" type="ORF">M7I_6593</name>
</gene>
<reference evidence="2 3" key="1">
    <citation type="journal article" date="2012" name="Eukaryot. Cell">
        <title>Genome sequence of the fungus Glarea lozoyensis: the first genome sequence of a species from the Helotiaceae family.</title>
        <authorList>
            <person name="Youssar L."/>
            <person name="Gruening B.A."/>
            <person name="Erxleben A."/>
            <person name="Guenther S."/>
            <person name="Huettel W."/>
        </authorList>
    </citation>
    <scope>NUCLEOTIDE SEQUENCE [LARGE SCALE GENOMIC DNA]</scope>
    <source>
        <strain evidence="3">ATCC 74030 / MF5533</strain>
    </source>
</reference>
<feature type="compositionally biased region" description="Basic and acidic residues" evidence="1">
    <location>
        <begin position="36"/>
        <end position="62"/>
    </location>
</feature>
<evidence type="ECO:0008006" key="4">
    <source>
        <dbReference type="Google" id="ProtNLM"/>
    </source>
</evidence>
<dbReference type="HOGENOM" id="CLU_121514_3_1_1"/>
<feature type="region of interest" description="Disordered" evidence="1">
    <location>
        <begin position="1"/>
        <end position="22"/>
    </location>
</feature>
<protein>
    <recommendedName>
        <fullName evidence="4">Mitochondrial carrier</fullName>
    </recommendedName>
</protein>